<evidence type="ECO:0000256" key="7">
    <source>
        <dbReference type="SAM" id="MobiDB-lite"/>
    </source>
</evidence>
<dbReference type="AlphaFoldDB" id="A0A4P9ZV54"/>
<evidence type="ECO:0000256" key="4">
    <source>
        <dbReference type="ARBA" id="ARBA00023242"/>
    </source>
</evidence>
<dbReference type="PROSITE" id="PS50174">
    <property type="entry name" value="G_PATCH"/>
    <property type="match status" value="1"/>
</dbReference>
<keyword evidence="2" id="KW-0690">Ribosome biogenesis</keyword>
<dbReference type="InterPro" id="IPR050656">
    <property type="entry name" value="PINX1"/>
</dbReference>
<proteinExistence type="inferred from homology"/>
<evidence type="ECO:0000256" key="1">
    <source>
        <dbReference type="ARBA" id="ARBA00004604"/>
    </source>
</evidence>
<protein>
    <recommendedName>
        <fullName evidence="6">PinX1-related protein 1</fullName>
    </recommendedName>
</protein>
<feature type="domain" description="G-patch" evidence="8">
    <location>
        <begin position="25"/>
        <end position="71"/>
    </location>
</feature>
<evidence type="ECO:0000313" key="9">
    <source>
        <dbReference type="EMBL" id="RKP37496.1"/>
    </source>
</evidence>
<dbReference type="SMART" id="SM00443">
    <property type="entry name" value="G_patch"/>
    <property type="match status" value="1"/>
</dbReference>
<dbReference type="Proteomes" id="UP000268162">
    <property type="component" value="Unassembled WGS sequence"/>
</dbReference>
<name>A0A4P9ZV54_9FUNG</name>
<feature type="compositionally biased region" description="Low complexity" evidence="7">
    <location>
        <begin position="152"/>
        <end position="163"/>
    </location>
</feature>
<keyword evidence="4" id="KW-0539">Nucleus</keyword>
<accession>A0A4P9ZV54</accession>
<dbReference type="Pfam" id="PF01585">
    <property type="entry name" value="G-patch"/>
    <property type="match status" value="1"/>
</dbReference>
<feature type="compositionally biased region" description="Polar residues" evidence="7">
    <location>
        <begin position="167"/>
        <end position="176"/>
    </location>
</feature>
<dbReference type="InterPro" id="IPR000467">
    <property type="entry name" value="G_patch_dom"/>
</dbReference>
<evidence type="ECO:0000256" key="2">
    <source>
        <dbReference type="ARBA" id="ARBA00022517"/>
    </source>
</evidence>
<evidence type="ECO:0000259" key="8">
    <source>
        <dbReference type="PROSITE" id="PS50174"/>
    </source>
</evidence>
<evidence type="ECO:0000313" key="10">
    <source>
        <dbReference type="Proteomes" id="UP000268162"/>
    </source>
</evidence>
<evidence type="ECO:0000256" key="5">
    <source>
        <dbReference type="ARBA" id="ARBA00038007"/>
    </source>
</evidence>
<comment type="subcellular location">
    <subcellularLocation>
        <location evidence="1">Nucleus</location>
        <location evidence="1">Nucleolus</location>
    </subcellularLocation>
</comment>
<organism evidence="9 10">
    <name type="scientific">Dimargaris cristalligena</name>
    <dbReference type="NCBI Taxonomy" id="215637"/>
    <lineage>
        <taxon>Eukaryota</taxon>
        <taxon>Fungi</taxon>
        <taxon>Fungi incertae sedis</taxon>
        <taxon>Zoopagomycota</taxon>
        <taxon>Kickxellomycotina</taxon>
        <taxon>Dimargaritomycetes</taxon>
        <taxon>Dimargaritales</taxon>
        <taxon>Dimargaritaceae</taxon>
        <taxon>Dimargaris</taxon>
    </lineage>
</organism>
<feature type="compositionally biased region" description="Basic residues" evidence="7">
    <location>
        <begin position="121"/>
        <end position="135"/>
    </location>
</feature>
<evidence type="ECO:0000256" key="3">
    <source>
        <dbReference type="ARBA" id="ARBA00022552"/>
    </source>
</evidence>
<dbReference type="GO" id="GO:0006364">
    <property type="term" value="P:rRNA processing"/>
    <property type="evidence" value="ECO:0007669"/>
    <property type="project" value="UniProtKB-KW"/>
</dbReference>
<comment type="similarity">
    <text evidence="5">Belongs to the PINX1 family.</text>
</comment>
<dbReference type="GO" id="GO:0003676">
    <property type="term" value="F:nucleic acid binding"/>
    <property type="evidence" value="ECO:0007669"/>
    <property type="project" value="InterPro"/>
</dbReference>
<dbReference type="GO" id="GO:0005730">
    <property type="term" value="C:nucleolus"/>
    <property type="evidence" value="ECO:0007669"/>
    <property type="project" value="UniProtKB-SubCell"/>
</dbReference>
<dbReference type="OrthoDB" id="29523at2759"/>
<keyword evidence="10" id="KW-1185">Reference proteome</keyword>
<keyword evidence="3" id="KW-0698">rRNA processing</keyword>
<dbReference type="PANTHER" id="PTHR23149:SF31">
    <property type="entry name" value="PROTEIN PXR1"/>
    <property type="match status" value="1"/>
</dbReference>
<gene>
    <name evidence="9" type="ORF">BJ085DRAFT_40648</name>
</gene>
<feature type="region of interest" description="Disordered" evidence="7">
    <location>
        <begin position="88"/>
        <end position="195"/>
    </location>
</feature>
<feature type="compositionally biased region" description="Low complexity" evidence="7">
    <location>
        <begin position="99"/>
        <end position="116"/>
    </location>
</feature>
<dbReference type="PANTHER" id="PTHR23149">
    <property type="entry name" value="G PATCH DOMAIN CONTAINING PROTEIN"/>
    <property type="match status" value="1"/>
</dbReference>
<sequence>MGLAEKKKKVARAVDPNNHAWSKDTGRFGFRLLEKMGWADGQGLGTNRDGVTKHIVVKHRTTTLGIGADVNTSDKWIEKASGFGALLERLNSSNPPPSGNSTTAETTEPTSTPESSSDPKKAKKAKKDKKSKKRSRSDEDSKSAKKSRKGDPSSSEDASESPPNVGPTDSSVTSRTVLRGHRAKFLRNKKMSTRDAASLNEILGIKAA</sequence>
<evidence type="ECO:0000256" key="6">
    <source>
        <dbReference type="ARBA" id="ARBA00041961"/>
    </source>
</evidence>
<reference evidence="10" key="1">
    <citation type="journal article" date="2018" name="Nat. Microbiol.">
        <title>Leveraging single-cell genomics to expand the fungal tree of life.</title>
        <authorList>
            <person name="Ahrendt S.R."/>
            <person name="Quandt C.A."/>
            <person name="Ciobanu D."/>
            <person name="Clum A."/>
            <person name="Salamov A."/>
            <person name="Andreopoulos B."/>
            <person name="Cheng J.F."/>
            <person name="Woyke T."/>
            <person name="Pelin A."/>
            <person name="Henrissat B."/>
            <person name="Reynolds N.K."/>
            <person name="Benny G.L."/>
            <person name="Smith M.E."/>
            <person name="James T.Y."/>
            <person name="Grigoriev I.V."/>
        </authorList>
    </citation>
    <scope>NUCLEOTIDE SEQUENCE [LARGE SCALE GENOMIC DNA]</scope>
    <source>
        <strain evidence="10">RSA 468</strain>
    </source>
</reference>
<dbReference type="EMBL" id="ML002486">
    <property type="protein sequence ID" value="RKP37496.1"/>
    <property type="molecule type" value="Genomic_DNA"/>
</dbReference>
<dbReference type="STRING" id="215637.A0A4P9ZV54"/>
<feature type="compositionally biased region" description="Basic residues" evidence="7">
    <location>
        <begin position="178"/>
        <end position="191"/>
    </location>
</feature>